<protein>
    <submittedName>
        <fullName evidence="1">Uncharacterized protein</fullName>
    </submittedName>
</protein>
<accession>A0ABN6DSB4</accession>
<name>A0ABN6DSB4_ERWRD</name>
<sequence>MNNGLAVRLAFFVICHMMTNVSQDVRIFLNRGGVMKPVMTGPN</sequence>
<evidence type="ECO:0000313" key="2">
    <source>
        <dbReference type="Proteomes" id="UP000677515"/>
    </source>
</evidence>
<proteinExistence type="predicted"/>
<dbReference type="Proteomes" id="UP000677515">
    <property type="component" value="Chromosome"/>
</dbReference>
<evidence type="ECO:0000313" key="1">
    <source>
        <dbReference type="EMBL" id="BCQ36210.1"/>
    </source>
</evidence>
<dbReference type="EMBL" id="AP024329">
    <property type="protein sequence ID" value="BCQ36210.1"/>
    <property type="molecule type" value="Genomic_DNA"/>
</dbReference>
<organism evidence="1 2">
    <name type="scientific">Erwinia rhapontici</name>
    <name type="common">Pectobacterium rhapontici</name>
    <dbReference type="NCBI Taxonomy" id="55212"/>
    <lineage>
        <taxon>Bacteria</taxon>
        <taxon>Pseudomonadati</taxon>
        <taxon>Pseudomonadota</taxon>
        <taxon>Gammaproteobacteria</taxon>
        <taxon>Enterobacterales</taxon>
        <taxon>Erwiniaceae</taxon>
        <taxon>Erwinia</taxon>
    </lineage>
</organism>
<gene>
    <name evidence="1" type="ORF">ERHA53_35530</name>
</gene>
<reference evidence="1 2" key="1">
    <citation type="submission" date="2021-01" db="EMBL/GenBank/DDBJ databases">
        <title>Complete genome sequence of Erwinia rhapontici MAFF 311153.</title>
        <authorList>
            <person name="Morohoshi T."/>
            <person name="Someya N."/>
        </authorList>
    </citation>
    <scope>NUCLEOTIDE SEQUENCE [LARGE SCALE GENOMIC DNA]</scope>
    <source>
        <strain evidence="1 2">MAFF 311153</strain>
    </source>
</reference>
<keyword evidence="2" id="KW-1185">Reference proteome</keyword>